<dbReference type="GO" id="GO:0008999">
    <property type="term" value="F:protein-N-terminal-alanine acetyltransferase activity"/>
    <property type="evidence" value="ECO:0007669"/>
    <property type="project" value="TreeGrafter"/>
</dbReference>
<dbReference type="AlphaFoldDB" id="A0A3G4VCT8"/>
<evidence type="ECO:0000313" key="2">
    <source>
        <dbReference type="EMBL" id="AYV22560.1"/>
    </source>
</evidence>
<dbReference type="GO" id="GO:0005737">
    <property type="term" value="C:cytoplasm"/>
    <property type="evidence" value="ECO:0007669"/>
    <property type="project" value="TreeGrafter"/>
</dbReference>
<dbReference type="PANTHER" id="PTHR43441:SF11">
    <property type="entry name" value="RIBOSOMAL-PROTEIN-SERINE ACETYLTRANSFERASE"/>
    <property type="match status" value="1"/>
</dbReference>
<dbReference type="RefSeq" id="WP_124940952.1">
    <property type="nucleotide sequence ID" value="NZ_CP033577.1"/>
</dbReference>
<name>A0A3G4VCT8_9VIBR</name>
<sequence>MFTLKVDNEIELALVQPSFAGQYLEIVNEQRDYLAQWLAWPPHADSEAFFQRFISQSLHDYADGKSLVCAMIYRSELVGNISFNAINLSLKKVELGYWLSSKAQGNGIVTRSVGKLIDYAFNELGMEKVQLCAATENTASRNVAERLGFSLEGIITRNENLNGRVVDHAVYGLLRS</sequence>
<dbReference type="InterPro" id="IPR016181">
    <property type="entry name" value="Acyl_CoA_acyltransferase"/>
</dbReference>
<evidence type="ECO:0000313" key="3">
    <source>
        <dbReference type="Proteomes" id="UP000279760"/>
    </source>
</evidence>
<accession>A0A3G4VCT8</accession>
<feature type="domain" description="N-acetyltransferase" evidence="1">
    <location>
        <begin position="24"/>
        <end position="176"/>
    </location>
</feature>
<dbReference type="Gene3D" id="3.40.630.30">
    <property type="match status" value="1"/>
</dbReference>
<organism evidence="2 3">
    <name type="scientific">Vibrio mediterranei</name>
    <dbReference type="NCBI Taxonomy" id="689"/>
    <lineage>
        <taxon>Bacteria</taxon>
        <taxon>Pseudomonadati</taxon>
        <taxon>Pseudomonadota</taxon>
        <taxon>Gammaproteobacteria</taxon>
        <taxon>Vibrionales</taxon>
        <taxon>Vibrionaceae</taxon>
        <taxon>Vibrio</taxon>
    </lineage>
</organism>
<gene>
    <name evidence="2" type="ORF">ECB94_15485</name>
</gene>
<dbReference type="GO" id="GO:1990189">
    <property type="term" value="F:protein N-terminal-serine acetyltransferase activity"/>
    <property type="evidence" value="ECO:0007669"/>
    <property type="project" value="TreeGrafter"/>
</dbReference>
<dbReference type="InterPro" id="IPR051908">
    <property type="entry name" value="Ribosomal_N-acetyltransferase"/>
</dbReference>
<dbReference type="EMBL" id="CP033577">
    <property type="protein sequence ID" value="AYV22560.1"/>
    <property type="molecule type" value="Genomic_DNA"/>
</dbReference>
<dbReference type="Proteomes" id="UP000279760">
    <property type="component" value="Chromosome 1"/>
</dbReference>
<evidence type="ECO:0000259" key="1">
    <source>
        <dbReference type="PROSITE" id="PS51186"/>
    </source>
</evidence>
<reference evidence="2 3" key="1">
    <citation type="submission" date="2018-11" db="EMBL/GenBank/DDBJ databases">
        <title>Complete Genome Sequence of Vbrio mediterranei 117-T6: a Potential Pathogen Bacteria Isolated from the Conchocelis of Pyropia.</title>
        <authorList>
            <person name="Liu Q."/>
        </authorList>
    </citation>
    <scope>NUCLEOTIDE SEQUENCE [LARGE SCALE GENOMIC DNA]</scope>
    <source>
        <strain evidence="2 3">117-T6</strain>
    </source>
</reference>
<dbReference type="SUPFAM" id="SSF55729">
    <property type="entry name" value="Acyl-CoA N-acyltransferases (Nat)"/>
    <property type="match status" value="1"/>
</dbReference>
<dbReference type="Pfam" id="PF13302">
    <property type="entry name" value="Acetyltransf_3"/>
    <property type="match status" value="1"/>
</dbReference>
<dbReference type="PROSITE" id="PS51186">
    <property type="entry name" value="GNAT"/>
    <property type="match status" value="1"/>
</dbReference>
<dbReference type="InterPro" id="IPR000182">
    <property type="entry name" value="GNAT_dom"/>
</dbReference>
<protein>
    <submittedName>
        <fullName evidence="2">N-acetyltransferase</fullName>
    </submittedName>
</protein>
<keyword evidence="2" id="KW-0808">Transferase</keyword>
<proteinExistence type="predicted"/>
<dbReference type="PANTHER" id="PTHR43441">
    <property type="entry name" value="RIBOSOMAL-PROTEIN-SERINE ACETYLTRANSFERASE"/>
    <property type="match status" value="1"/>
</dbReference>